<dbReference type="Proteomes" id="UP000466039">
    <property type="component" value="Chromosome"/>
</dbReference>
<reference evidence="1 2" key="1">
    <citation type="journal article" date="2019" name="Emerg. Microbes Infect.">
        <title>Comprehensive subspecies identification of 175 nontuberculous mycobacteria species based on 7547 genomic profiles.</title>
        <authorList>
            <person name="Matsumoto Y."/>
            <person name="Kinjo T."/>
            <person name="Motooka D."/>
            <person name="Nabeya D."/>
            <person name="Jung N."/>
            <person name="Uechi K."/>
            <person name="Horii T."/>
            <person name="Iida T."/>
            <person name="Fujita J."/>
            <person name="Nakamura S."/>
        </authorList>
    </citation>
    <scope>NUCLEOTIDE SEQUENCE [LARGE SCALE GENOMIC DNA]</scope>
    <source>
        <strain evidence="1 2">JCM 15658</strain>
    </source>
</reference>
<evidence type="ECO:0000313" key="2">
    <source>
        <dbReference type="Proteomes" id="UP000466039"/>
    </source>
</evidence>
<protein>
    <submittedName>
        <fullName evidence="1">Uncharacterized protein</fullName>
    </submittedName>
</protein>
<evidence type="ECO:0000313" key="1">
    <source>
        <dbReference type="EMBL" id="BBZ63490.1"/>
    </source>
</evidence>
<dbReference type="EMBL" id="AP022617">
    <property type="protein sequence ID" value="BBZ63490.1"/>
    <property type="molecule type" value="Genomic_DNA"/>
</dbReference>
<gene>
    <name evidence="1" type="ORF">MMON_47910</name>
</gene>
<accession>A0AAD1N209</accession>
<organism evidence="1 2">
    <name type="scientific">Mycolicibacterium monacense</name>
    <name type="common">Mycobacterium monacense</name>
    <dbReference type="NCBI Taxonomy" id="85693"/>
    <lineage>
        <taxon>Bacteria</taxon>
        <taxon>Bacillati</taxon>
        <taxon>Actinomycetota</taxon>
        <taxon>Actinomycetes</taxon>
        <taxon>Mycobacteriales</taxon>
        <taxon>Mycobacteriaceae</taxon>
        <taxon>Mycolicibacterium</taxon>
    </lineage>
</organism>
<proteinExistence type="predicted"/>
<dbReference type="AlphaFoldDB" id="A0AAD1N209"/>
<name>A0AAD1N209_MYCMB</name>
<keyword evidence="2" id="KW-1185">Reference proteome</keyword>
<sequence>MPRAIRRIGVCMASILVGLETLQRYAAELMRAHITAQAVDPLAATIDAPTHACAPPWPERY</sequence>